<protein>
    <recommendedName>
        <fullName evidence="6">ATP-dependent DNA helicase DinG</fullName>
        <ecNumber evidence="6">5.6.2.3</ecNumber>
    </recommendedName>
    <alternativeName>
        <fullName evidence="6">DNA 5'-3' helicase DinG</fullName>
    </alternativeName>
</protein>
<comment type="caution">
    <text evidence="8">The sequence shown here is derived from an EMBL/GenBank/DDBJ whole genome shotgun (WGS) entry which is preliminary data.</text>
</comment>
<reference evidence="8" key="1">
    <citation type="submission" date="2022-05" db="EMBL/GenBank/DDBJ databases">
        <authorList>
            <person name="Sun H.-N."/>
        </authorList>
    </citation>
    <scope>NUCLEOTIDE SEQUENCE</scope>
    <source>
        <strain evidence="8">HB14</strain>
    </source>
</reference>
<keyword evidence="2 6" id="KW-0547">Nucleotide-binding</keyword>
<gene>
    <name evidence="6 8" type="primary">dinG</name>
    <name evidence="8" type="ORF">M6D89_00525</name>
</gene>
<dbReference type="GO" id="GO:0033677">
    <property type="term" value="F:DNA/RNA helicase activity"/>
    <property type="evidence" value="ECO:0007669"/>
    <property type="project" value="TreeGrafter"/>
</dbReference>
<dbReference type="InterPro" id="IPR014013">
    <property type="entry name" value="Helic_SF1/SF2_ATP-bd_DinG/Rad3"/>
</dbReference>
<keyword evidence="1 6" id="KW-0004">4Fe-4S</keyword>
<dbReference type="InterPro" id="IPR027417">
    <property type="entry name" value="P-loop_NTPase"/>
</dbReference>
<dbReference type="InterPro" id="IPR006555">
    <property type="entry name" value="ATP-dep_Helicase_C"/>
</dbReference>
<dbReference type="InterPro" id="IPR039000">
    <property type="entry name" value="DinG_proteobact"/>
</dbReference>
<name>A0A9X2HT38_9GAMM</name>
<keyword evidence="6" id="KW-0479">Metal-binding</keyword>
<dbReference type="GO" id="GO:0006281">
    <property type="term" value="P:DNA repair"/>
    <property type="evidence" value="ECO:0007669"/>
    <property type="project" value="TreeGrafter"/>
</dbReference>
<evidence type="ECO:0000259" key="7">
    <source>
        <dbReference type="PROSITE" id="PS51193"/>
    </source>
</evidence>
<feature type="binding site" evidence="6">
    <location>
        <position position="129"/>
    </location>
    <ligand>
        <name>[4Fe-4S] cluster</name>
        <dbReference type="ChEBI" id="CHEBI:49883"/>
    </ligand>
</feature>
<evidence type="ECO:0000256" key="3">
    <source>
        <dbReference type="ARBA" id="ARBA00022801"/>
    </source>
</evidence>
<dbReference type="AlphaFoldDB" id="A0A9X2HT38"/>
<organism evidence="8 9">
    <name type="scientific">Gilvimarinus xylanilyticus</name>
    <dbReference type="NCBI Taxonomy" id="2944139"/>
    <lineage>
        <taxon>Bacteria</taxon>
        <taxon>Pseudomonadati</taxon>
        <taxon>Pseudomonadota</taxon>
        <taxon>Gammaproteobacteria</taxon>
        <taxon>Cellvibrionales</taxon>
        <taxon>Cellvibrionaceae</taxon>
        <taxon>Gilvimarinus</taxon>
    </lineage>
</organism>
<accession>A0A9X2HT38</accession>
<keyword evidence="9" id="KW-1185">Reference proteome</keyword>
<comment type="function">
    <text evidence="6">DNA-dependent ATPase and 5'-3' DNA helicase. Unwinds D-loops, R-loops, forked DNA and G-quadruplex DNA.</text>
</comment>
<dbReference type="GO" id="GO:0046872">
    <property type="term" value="F:metal ion binding"/>
    <property type="evidence" value="ECO:0007669"/>
    <property type="project" value="UniProtKB-KW"/>
</dbReference>
<dbReference type="GO" id="GO:0043139">
    <property type="term" value="F:5'-3' DNA helicase activity"/>
    <property type="evidence" value="ECO:0007669"/>
    <property type="project" value="UniProtKB-UniRule"/>
</dbReference>
<feature type="binding site" evidence="6">
    <location>
        <position position="215"/>
    </location>
    <ligand>
        <name>[4Fe-4S] cluster</name>
        <dbReference type="ChEBI" id="CHEBI:49883"/>
    </ligand>
</feature>
<dbReference type="GO" id="GO:0016818">
    <property type="term" value="F:hydrolase activity, acting on acid anhydrides, in phosphorus-containing anhydrides"/>
    <property type="evidence" value="ECO:0007669"/>
    <property type="project" value="InterPro"/>
</dbReference>
<evidence type="ECO:0000313" key="9">
    <source>
        <dbReference type="Proteomes" id="UP001139319"/>
    </source>
</evidence>
<evidence type="ECO:0000256" key="6">
    <source>
        <dbReference type="HAMAP-Rule" id="MF_02205"/>
    </source>
</evidence>
<dbReference type="Proteomes" id="UP001139319">
    <property type="component" value="Unassembled WGS sequence"/>
</dbReference>
<keyword evidence="3 6" id="KW-0378">Hydrolase</keyword>
<dbReference type="HAMAP" id="MF_02205">
    <property type="entry name" value="DinG_proteobact"/>
    <property type="match status" value="1"/>
</dbReference>
<keyword evidence="6" id="KW-0413">Isomerase</keyword>
<evidence type="ECO:0000256" key="4">
    <source>
        <dbReference type="ARBA" id="ARBA00022840"/>
    </source>
</evidence>
<dbReference type="SMART" id="SM00491">
    <property type="entry name" value="HELICc2"/>
    <property type="match status" value="1"/>
</dbReference>
<dbReference type="Pfam" id="PF00270">
    <property type="entry name" value="DEAD"/>
    <property type="match status" value="1"/>
</dbReference>
<dbReference type="PANTHER" id="PTHR11472">
    <property type="entry name" value="DNA REPAIR DEAD HELICASE RAD3/XP-D SUBFAMILY MEMBER"/>
    <property type="match status" value="1"/>
</dbReference>
<sequence length="711" mass="78809">MLTDAIKQEIQQTYSEFLKSRELGPRHGQKLMIAEIARTLGGITSDAEGVRNSDGHVCVVEAGTGTGKTIAYLLPSIIIAKALGKKLVVSTATVALQEQIILKDLPELKRRTDLSFNFALAKGRGRYVCLSKLDNLMGEFAAADDPTRALYEDELPSVDEQGVKLYESMMDALAANKWDGERDSWPSELEPADWQRVTTDHRQCTGRRCSNVSVCSFFKARDALHTADCIVTNHDLVLADLALGGGAILPDPEDTIYVFDEGHHLPDKALNHFACHGRMLSTSRWLEQCNKALSGVLGQISGAGRVDHFGEQLPGQFIQCKRELDMLYPALDELIQTLSEDSRERRSTHYRFEGGLVPEDIRAQAEQLHMSFDRLSDLLGKMASEINEAMEDAHCRVPKVDLENNYPVIGAWQARAEAGAELWLSYSRTDAETSIPKARWLTLVDFNGNYDIEVCSSPILAARTLEFSLWNQCYGAVVTSATLTALGKFDRFQMRAGTPNNSRYAVVPSPFDFSRGELRVPGQAVDAGDSSGHTRAVIDYLPELLQSDEGSLVLFSSRRQMLDVFDGMPEQWRRRIQVQGVSSKQEMLVEHKKRIDKGEGSVLFGLASFAEGVDLPGDYCAHVVIAKLPFAVPDDPIEASVSEWVESRGGNPFMQITIPDASLKLIQACGRLLRTEGDTGRITLLDRRVVTKRYGKAILDSLPPFKRVIEN</sequence>
<dbReference type="GO" id="GO:0009432">
    <property type="term" value="P:SOS response"/>
    <property type="evidence" value="ECO:0007669"/>
    <property type="project" value="TreeGrafter"/>
</dbReference>
<dbReference type="EMBL" id="JAMFTH010000001">
    <property type="protein sequence ID" value="MCP8897775.1"/>
    <property type="molecule type" value="Genomic_DNA"/>
</dbReference>
<dbReference type="GO" id="GO:0003677">
    <property type="term" value="F:DNA binding"/>
    <property type="evidence" value="ECO:0007669"/>
    <property type="project" value="UniProtKB-UniRule"/>
</dbReference>
<dbReference type="Pfam" id="PF13307">
    <property type="entry name" value="Helicase_C_2"/>
    <property type="match status" value="1"/>
</dbReference>
<evidence type="ECO:0000256" key="5">
    <source>
        <dbReference type="ARBA" id="ARBA00023125"/>
    </source>
</evidence>
<dbReference type="GO" id="GO:0051539">
    <property type="term" value="F:4 iron, 4 sulfur cluster binding"/>
    <property type="evidence" value="ECO:0007669"/>
    <property type="project" value="UniProtKB-UniRule"/>
</dbReference>
<comment type="catalytic activity">
    <reaction evidence="6">
        <text>ATP + H2O = ADP + phosphate + H(+)</text>
        <dbReference type="Rhea" id="RHEA:13065"/>
        <dbReference type="ChEBI" id="CHEBI:15377"/>
        <dbReference type="ChEBI" id="CHEBI:15378"/>
        <dbReference type="ChEBI" id="CHEBI:30616"/>
        <dbReference type="ChEBI" id="CHEBI:43474"/>
        <dbReference type="ChEBI" id="CHEBI:456216"/>
        <dbReference type="EC" id="5.6.2.3"/>
    </reaction>
</comment>
<keyword evidence="6" id="KW-0411">Iron-sulfur</keyword>
<dbReference type="FunFam" id="3.40.50.300:FF:000437">
    <property type="entry name" value="ATP-dependent DNA helicase DinG"/>
    <property type="match status" value="1"/>
</dbReference>
<dbReference type="NCBIfam" id="NF008729">
    <property type="entry name" value="PRK11747.1"/>
    <property type="match status" value="1"/>
</dbReference>
<dbReference type="RefSeq" id="WP_253966075.1">
    <property type="nucleotide sequence ID" value="NZ_JAMFTH010000001.1"/>
</dbReference>
<dbReference type="Gene3D" id="3.40.50.300">
    <property type="entry name" value="P-loop containing nucleotide triphosphate hydrolases"/>
    <property type="match status" value="2"/>
</dbReference>
<dbReference type="EC" id="5.6.2.3" evidence="6"/>
<reference evidence="8" key="2">
    <citation type="submission" date="2023-01" db="EMBL/GenBank/DDBJ databases">
        <title>Gilvimarinus xylanilyticus HB14 isolated from Caulerpa lentillifera aquaculture base in Hainan, China.</title>
        <authorList>
            <person name="Zhang Y.-J."/>
        </authorList>
    </citation>
    <scope>NUCLEOTIDE SEQUENCE</scope>
    <source>
        <strain evidence="8">HB14</strain>
    </source>
</reference>
<dbReference type="PROSITE" id="PS51193">
    <property type="entry name" value="HELICASE_ATP_BIND_2"/>
    <property type="match status" value="1"/>
</dbReference>
<evidence type="ECO:0000256" key="2">
    <source>
        <dbReference type="ARBA" id="ARBA00022741"/>
    </source>
</evidence>
<feature type="domain" description="Helicase ATP-binding" evidence="7">
    <location>
        <begin position="15"/>
        <end position="349"/>
    </location>
</feature>
<keyword evidence="6 8" id="KW-0347">Helicase</keyword>
<comment type="similarity">
    <text evidence="6">Belongs to the helicase family. DinG subfamily. Type 1 sub-subfamily.</text>
</comment>
<dbReference type="GO" id="GO:0005524">
    <property type="term" value="F:ATP binding"/>
    <property type="evidence" value="ECO:0007669"/>
    <property type="project" value="UniProtKB-UniRule"/>
</dbReference>
<dbReference type="InterPro" id="IPR045028">
    <property type="entry name" value="DinG/Rad3-like"/>
</dbReference>
<evidence type="ECO:0000313" key="8">
    <source>
        <dbReference type="EMBL" id="MCP8897775.1"/>
    </source>
</evidence>
<keyword evidence="4 6" id="KW-0067">ATP-binding</keyword>
<dbReference type="InterPro" id="IPR011545">
    <property type="entry name" value="DEAD/DEAH_box_helicase_dom"/>
</dbReference>
<keyword evidence="5 6" id="KW-0238">DNA-binding</keyword>
<proteinExistence type="inferred from homology"/>
<dbReference type="PANTHER" id="PTHR11472:SF59">
    <property type="entry name" value="ATP-DEPENDENT DNA HELICASE DING"/>
    <property type="match status" value="1"/>
</dbReference>
<comment type="cofactor">
    <cofactor evidence="6">
        <name>[4Fe-4S] cluster</name>
        <dbReference type="ChEBI" id="CHEBI:49883"/>
    </cofactor>
    <text evidence="6">Binds 1 [4Fe-4S] cluster.</text>
</comment>
<feature type="binding site" evidence="6">
    <location>
        <position position="204"/>
    </location>
    <ligand>
        <name>[4Fe-4S] cluster</name>
        <dbReference type="ChEBI" id="CHEBI:49883"/>
    </ligand>
</feature>
<feature type="binding site" evidence="6">
    <location>
        <position position="209"/>
    </location>
    <ligand>
        <name>[4Fe-4S] cluster</name>
        <dbReference type="ChEBI" id="CHEBI:49883"/>
    </ligand>
</feature>
<evidence type="ECO:0000256" key="1">
    <source>
        <dbReference type="ARBA" id="ARBA00022485"/>
    </source>
</evidence>
<keyword evidence="6" id="KW-0408">Iron</keyword>
<dbReference type="SUPFAM" id="SSF52540">
    <property type="entry name" value="P-loop containing nucleoside triphosphate hydrolases"/>
    <property type="match status" value="1"/>
</dbReference>